<gene>
    <name evidence="5" type="ORF">F4X14_15090</name>
</gene>
<dbReference type="AlphaFoldDB" id="A0A6B1DBA5"/>
<dbReference type="Pfam" id="PF13208">
    <property type="entry name" value="TerB_N"/>
    <property type="match status" value="1"/>
</dbReference>
<feature type="domain" description="TerB N-terminal" evidence="3">
    <location>
        <begin position="219"/>
        <end position="427"/>
    </location>
</feature>
<feature type="domain" description="TerB-C" evidence="4">
    <location>
        <begin position="803"/>
        <end position="928"/>
    </location>
</feature>
<evidence type="ECO:0000259" key="2">
    <source>
        <dbReference type="Pfam" id="PF05099"/>
    </source>
</evidence>
<dbReference type="SUPFAM" id="SSF158682">
    <property type="entry name" value="TerB-like"/>
    <property type="match status" value="1"/>
</dbReference>
<name>A0A6B1DBA5_9CHLR</name>
<accession>A0A6B1DBA5</accession>
<dbReference type="Pfam" id="PF15615">
    <property type="entry name" value="TerB_C"/>
    <property type="match status" value="1"/>
</dbReference>
<feature type="compositionally biased region" description="Polar residues" evidence="1">
    <location>
        <begin position="790"/>
        <end position="804"/>
    </location>
</feature>
<organism evidence="5">
    <name type="scientific">Caldilineaceae bacterium SB0661_bin_32</name>
    <dbReference type="NCBI Taxonomy" id="2605255"/>
    <lineage>
        <taxon>Bacteria</taxon>
        <taxon>Bacillati</taxon>
        <taxon>Chloroflexota</taxon>
        <taxon>Caldilineae</taxon>
        <taxon>Caldilineales</taxon>
        <taxon>Caldilineaceae</taxon>
    </lineage>
</organism>
<evidence type="ECO:0000313" key="5">
    <source>
        <dbReference type="EMBL" id="MYC96287.1"/>
    </source>
</evidence>
<dbReference type="CDD" id="cd07176">
    <property type="entry name" value="terB"/>
    <property type="match status" value="1"/>
</dbReference>
<sequence length="936" mass="104309">MADIIERRKRVAEFLSSRANMPEEEMADLHFDHPGFVDGEHFTAYVEEVKRLKREQRHEEAIALLLRLIYATEAESRDPGGADRVAPWFYEQLAIIYRKERRLADEVAILERYEDQCNQLGRSAGRLAERLTKARAKNEKAARTSKAIPNPVAGFLIEGAEEGTKTDKPPLAGVRSLAEFLEKAKSIFPELIEFRIDLSEGFFPKSRAKKQQPTRWVQPGETVKIGAFAIQRGFFYVGGHLKSPDPFELDDDPSLVDPTLDVDADATEYVGERPEYWYGYGSFTPQDRAEFLAWLASDRSDPETFIDYVLLYFCGIERRLLIDDMDGTVSDDERKALMQELSRLKSVYGGHRSFRSCVSRLFSYVWAINYRKFDEPPDDELLFAKSSFNSALKVALAETAQSGEPVRAELALAWIRSHPDFTLRTPARRCPELYDTLFKMRYNQEFGAGLTLKPGRAKLRLEYFPANPALQYLIPAPDLDLPDVSRMKTPFKKLMILAGSCADELDSFSRFLGKTGNSPESLQALALLPDDLVSLRPYSQLERFKVWMKTKLSDSGGTASAQSMADRTLGKERLDQHDIIHLESLVSVASLLSQLGEEAPSAINSKEAQMLSNVAEKAGYGIAPDIRFHHAKPDIDGKIALFAGGHGLDFAPSSEFNKVVIMLRLGALVAFADEHISDSEASALNDAIAHNSRLTETEKRSLYAYTLWGLHTPPGKTGLKKGLDALSASEKVAISHVLVGVALADGKIDPAEIRQLEKLYTQLGLDKGMVARDIHSIASSRLPRPERKSGTSSATPFKAQDGSTSAFSLDHELLRRYEEETREAQSVLESILVDEDPLEESDTETPIAAPTGSGSVPGLDTQYRRLFDKLIAKEEWTHEEMERLCDGLQLMTDGAVETINDWAFAHVGAPLIEEGSAVHIDIEIAEEIAALQSQGQ</sequence>
<dbReference type="Gene3D" id="1.10.3680.10">
    <property type="entry name" value="TerB-like"/>
    <property type="match status" value="1"/>
</dbReference>
<proteinExistence type="predicted"/>
<dbReference type="InterPro" id="IPR007791">
    <property type="entry name" value="DjlA_N"/>
</dbReference>
<feature type="region of interest" description="Disordered" evidence="1">
    <location>
        <begin position="777"/>
        <end position="804"/>
    </location>
</feature>
<dbReference type="EMBL" id="VXMH01000076">
    <property type="protein sequence ID" value="MYC96287.1"/>
    <property type="molecule type" value="Genomic_DNA"/>
</dbReference>
<dbReference type="InterPro" id="IPR025266">
    <property type="entry name" value="TerB_N"/>
</dbReference>
<reference evidence="5" key="1">
    <citation type="submission" date="2019-09" db="EMBL/GenBank/DDBJ databases">
        <title>Characterisation of the sponge microbiome using genome-centric metagenomics.</title>
        <authorList>
            <person name="Engelberts J.P."/>
            <person name="Robbins S.J."/>
            <person name="De Goeij J.M."/>
            <person name="Aranda M."/>
            <person name="Bell S.C."/>
            <person name="Webster N.S."/>
        </authorList>
    </citation>
    <scope>NUCLEOTIDE SEQUENCE</scope>
    <source>
        <strain evidence="5">SB0661_bin_32</strain>
    </source>
</reference>
<dbReference type="InterPro" id="IPR029024">
    <property type="entry name" value="TerB-like"/>
</dbReference>
<comment type="caution">
    <text evidence="5">The sequence shown here is derived from an EMBL/GenBank/DDBJ whole genome shotgun (WGS) entry which is preliminary data.</text>
</comment>
<feature type="domain" description="Co-chaperone DjlA N-terminal" evidence="2">
    <location>
        <begin position="664"/>
        <end position="768"/>
    </location>
</feature>
<protein>
    <submittedName>
        <fullName evidence="5">ATPase</fullName>
    </submittedName>
</protein>
<evidence type="ECO:0000256" key="1">
    <source>
        <dbReference type="SAM" id="MobiDB-lite"/>
    </source>
</evidence>
<evidence type="ECO:0000259" key="3">
    <source>
        <dbReference type="Pfam" id="PF13208"/>
    </source>
</evidence>
<evidence type="ECO:0000259" key="4">
    <source>
        <dbReference type="Pfam" id="PF15615"/>
    </source>
</evidence>
<feature type="region of interest" description="Disordered" evidence="1">
    <location>
        <begin position="836"/>
        <end position="855"/>
    </location>
</feature>
<dbReference type="InterPro" id="IPR028932">
    <property type="entry name" value="TerB-C"/>
</dbReference>
<dbReference type="Pfam" id="PF05099">
    <property type="entry name" value="TerB"/>
    <property type="match status" value="1"/>
</dbReference>